<keyword evidence="5" id="KW-1185">Reference proteome</keyword>
<dbReference type="SUPFAM" id="SSF56112">
    <property type="entry name" value="Protein kinase-like (PK-like)"/>
    <property type="match status" value="1"/>
</dbReference>
<keyword evidence="2" id="KW-0119">Carbohydrate metabolism</keyword>
<evidence type="ECO:0000313" key="5">
    <source>
        <dbReference type="Proteomes" id="UP000316621"/>
    </source>
</evidence>
<name>A0A4Y7II97_PAPSO</name>
<keyword evidence="1" id="KW-0378">Hydrolase</keyword>
<protein>
    <recommendedName>
        <fullName evidence="6">Protein kinase domain-containing protein</fullName>
    </recommendedName>
</protein>
<proteinExistence type="predicted"/>
<evidence type="ECO:0008006" key="6">
    <source>
        <dbReference type="Google" id="ProtNLM"/>
    </source>
</evidence>
<dbReference type="Proteomes" id="UP000316621">
    <property type="component" value="Chromosome 1"/>
</dbReference>
<organism evidence="4 5">
    <name type="scientific">Papaver somniferum</name>
    <name type="common">Opium poppy</name>
    <dbReference type="NCBI Taxonomy" id="3469"/>
    <lineage>
        <taxon>Eukaryota</taxon>
        <taxon>Viridiplantae</taxon>
        <taxon>Streptophyta</taxon>
        <taxon>Embryophyta</taxon>
        <taxon>Tracheophyta</taxon>
        <taxon>Spermatophyta</taxon>
        <taxon>Magnoliopsida</taxon>
        <taxon>Ranunculales</taxon>
        <taxon>Papaveraceae</taxon>
        <taxon>Papaveroideae</taxon>
        <taxon>Papaver</taxon>
    </lineage>
</organism>
<dbReference type="Pfam" id="PF12899">
    <property type="entry name" value="Glyco_hydro_100"/>
    <property type="match status" value="1"/>
</dbReference>
<evidence type="ECO:0000313" key="4">
    <source>
        <dbReference type="EMBL" id="RZC47432.1"/>
    </source>
</evidence>
<evidence type="ECO:0000256" key="3">
    <source>
        <dbReference type="ARBA" id="ARBA00023295"/>
    </source>
</evidence>
<sequence>MKSQFVFYVYVRNDKARKYLTSMRKKQPVSLAQKLPNADPFAVKLLERLLAFDPKDRPTAEDGEYDIISRKGNCVRISLKGPFGRGQMQKPFEESTFAPNRLIMPARFKVKKVQLHGDELATVEVLDPDFGEAAIGRAAPVDTVVVRKLQMVVMLSEVVVQ</sequence>
<dbReference type="Gene3D" id="1.10.510.10">
    <property type="entry name" value="Transferase(Phosphotransferase) domain 1"/>
    <property type="match status" value="1"/>
</dbReference>
<evidence type="ECO:0000256" key="2">
    <source>
        <dbReference type="ARBA" id="ARBA00023277"/>
    </source>
</evidence>
<reference evidence="4 5" key="1">
    <citation type="journal article" date="2018" name="Science">
        <title>The opium poppy genome and morphinan production.</title>
        <authorList>
            <person name="Guo L."/>
            <person name="Winzer T."/>
            <person name="Yang X."/>
            <person name="Li Y."/>
            <person name="Ning Z."/>
            <person name="He Z."/>
            <person name="Teodor R."/>
            <person name="Lu Y."/>
            <person name="Bowser T.A."/>
            <person name="Graham I.A."/>
            <person name="Ye K."/>
        </authorList>
    </citation>
    <scope>NUCLEOTIDE SEQUENCE [LARGE SCALE GENOMIC DNA]</scope>
    <source>
        <strain evidence="5">cv. HN1</strain>
        <tissue evidence="4">Leaves</tissue>
    </source>
</reference>
<dbReference type="InterPro" id="IPR011009">
    <property type="entry name" value="Kinase-like_dom_sf"/>
</dbReference>
<keyword evidence="3" id="KW-0326">Glycosidase</keyword>
<dbReference type="GO" id="GO:0033926">
    <property type="term" value="F:endo-alpha-N-acetylgalactosaminidase activity"/>
    <property type="evidence" value="ECO:0007669"/>
    <property type="project" value="InterPro"/>
</dbReference>
<accession>A0A4Y7II97</accession>
<dbReference type="Gramene" id="RZC47432">
    <property type="protein sequence ID" value="RZC47432"/>
    <property type="gene ID" value="C5167_040374"/>
</dbReference>
<gene>
    <name evidence="4" type="ORF">C5167_040374</name>
</gene>
<dbReference type="AlphaFoldDB" id="A0A4Y7II97"/>
<dbReference type="EMBL" id="CM010715">
    <property type="protein sequence ID" value="RZC47432.1"/>
    <property type="molecule type" value="Genomic_DNA"/>
</dbReference>
<dbReference type="STRING" id="3469.A0A4Y7II97"/>
<dbReference type="InterPro" id="IPR024746">
    <property type="entry name" value="Glyco_hydro_100"/>
</dbReference>
<evidence type="ECO:0000256" key="1">
    <source>
        <dbReference type="ARBA" id="ARBA00022801"/>
    </source>
</evidence>